<gene>
    <name evidence="3" type="ORF">VE01_01446</name>
</gene>
<feature type="signal peptide" evidence="1">
    <location>
        <begin position="1"/>
        <end position="20"/>
    </location>
</feature>
<reference evidence="3 4" key="1">
    <citation type="submission" date="2016-03" db="EMBL/GenBank/DDBJ databases">
        <title>Comparative genomics of Pseudogymnoascus destructans, the fungus causing white-nose syndrome of bats.</title>
        <authorList>
            <person name="Palmer J.M."/>
            <person name="Drees K.P."/>
            <person name="Foster J.T."/>
            <person name="Lindner D.L."/>
        </authorList>
    </citation>
    <scope>NUCLEOTIDE SEQUENCE [LARGE SCALE GENOMIC DNA]</scope>
    <source>
        <strain evidence="3 4">UAMH 10579</strain>
    </source>
</reference>
<evidence type="ECO:0000256" key="1">
    <source>
        <dbReference type="SAM" id="SignalP"/>
    </source>
</evidence>
<reference evidence="4" key="2">
    <citation type="journal article" date="2018" name="Nat. Commun.">
        <title>Extreme sensitivity to ultraviolet light in the fungal pathogen causing white-nose syndrome of bats.</title>
        <authorList>
            <person name="Palmer J.M."/>
            <person name="Drees K.P."/>
            <person name="Foster J.T."/>
            <person name="Lindner D.L."/>
        </authorList>
    </citation>
    <scope>NUCLEOTIDE SEQUENCE [LARGE SCALE GENOMIC DNA]</scope>
    <source>
        <strain evidence="4">UAMH 10579</strain>
    </source>
</reference>
<feature type="chain" id="PRO_5015199567" description="Cyanovirin-N domain-containing protein" evidence="1">
    <location>
        <begin position="21"/>
        <end position="133"/>
    </location>
</feature>
<organism evidence="3 4">
    <name type="scientific">Pseudogymnoascus verrucosus</name>
    <dbReference type="NCBI Taxonomy" id="342668"/>
    <lineage>
        <taxon>Eukaryota</taxon>
        <taxon>Fungi</taxon>
        <taxon>Dikarya</taxon>
        <taxon>Ascomycota</taxon>
        <taxon>Pezizomycotina</taxon>
        <taxon>Leotiomycetes</taxon>
        <taxon>Thelebolales</taxon>
        <taxon>Thelebolaceae</taxon>
        <taxon>Pseudogymnoascus</taxon>
    </lineage>
</organism>
<sequence length="133" mass="14101">MHLTSLIPLMLLSLVTEVAADSGYGSSCNSISYYNARDGGKVIFANCRMNSGIYRVGTEINPDSCFANDNGILAARLWGRYSGSCSDVYLSGTVLHAKCKNAAGGTVSTSIDTNNYMGNSDGFMTCFGQRGLP</sequence>
<dbReference type="InterPro" id="IPR036673">
    <property type="entry name" value="Cyanovirin-N_sf"/>
</dbReference>
<dbReference type="EMBL" id="KV460209">
    <property type="protein sequence ID" value="OBU00270.2"/>
    <property type="molecule type" value="Genomic_DNA"/>
</dbReference>
<keyword evidence="4" id="KW-1185">Reference proteome</keyword>
<feature type="domain" description="Cyanovirin-N" evidence="2">
    <location>
        <begin position="23"/>
        <end position="126"/>
    </location>
</feature>
<proteinExistence type="predicted"/>
<dbReference type="AlphaFoldDB" id="A0A1B8GWR8"/>
<dbReference type="STRING" id="342668.A0A1B8GWR8"/>
<dbReference type="Gene3D" id="2.30.60.10">
    <property type="entry name" value="Cyanovirin-N"/>
    <property type="match status" value="2"/>
</dbReference>
<protein>
    <recommendedName>
        <fullName evidence="2">Cyanovirin-N domain-containing protein</fullName>
    </recommendedName>
</protein>
<evidence type="ECO:0000313" key="3">
    <source>
        <dbReference type="EMBL" id="OBU00270.2"/>
    </source>
</evidence>
<dbReference type="Proteomes" id="UP000091956">
    <property type="component" value="Unassembled WGS sequence"/>
</dbReference>
<dbReference type="SUPFAM" id="SSF51322">
    <property type="entry name" value="Cyanovirin-N"/>
    <property type="match status" value="1"/>
</dbReference>
<dbReference type="GeneID" id="28834832"/>
<dbReference type="Pfam" id="PF08881">
    <property type="entry name" value="CVNH"/>
    <property type="match status" value="1"/>
</dbReference>
<evidence type="ECO:0000259" key="2">
    <source>
        <dbReference type="SMART" id="SM01111"/>
    </source>
</evidence>
<accession>A0A1B8GWR8</accession>
<dbReference type="InterPro" id="IPR011058">
    <property type="entry name" value="Cyanovirin-N"/>
</dbReference>
<dbReference type="RefSeq" id="XP_059320020.1">
    <property type="nucleotide sequence ID" value="XM_059463364.1"/>
</dbReference>
<name>A0A1B8GWR8_9PEZI</name>
<evidence type="ECO:0000313" key="4">
    <source>
        <dbReference type="Proteomes" id="UP000091956"/>
    </source>
</evidence>
<dbReference type="SMART" id="SM01111">
    <property type="entry name" value="CVNH"/>
    <property type="match status" value="1"/>
</dbReference>
<keyword evidence="1" id="KW-0732">Signal</keyword>